<keyword evidence="2" id="KW-1185">Reference proteome</keyword>
<dbReference type="InterPro" id="IPR036457">
    <property type="entry name" value="PPM-type-like_dom_sf"/>
</dbReference>
<sequence>MQAFVSAFSTTKLGNRSEECEDAYAVSPAVQSDEIINKGPIVVSVADGASESLLSGPWARILSESLTESVVTDPDLTRDSASFADAISIAIDAWDKWLVDYLLKREESDNPIRWYERPKLDRGSHAAALTAQFAEPIGKQGRWSVWALGDVCIFQVRDNSLTQAFPLTSSLEFNNSPLLLGTRDVDFELVSVRSGIAAGTYQSGDQFFIGTDAFSAWFLTLAEKGDTPWNLVRDVTCSPSADEFQSWSHEVRSSGKMRNDDLAIVHVDMG</sequence>
<evidence type="ECO:0000313" key="1">
    <source>
        <dbReference type="EMBL" id="MBP2368433.1"/>
    </source>
</evidence>
<gene>
    <name evidence="1" type="ORF">JOF36_004129</name>
</gene>
<dbReference type="RefSeq" id="WP_210029547.1">
    <property type="nucleotide sequence ID" value="NZ_JAGINU010000001.1"/>
</dbReference>
<evidence type="ECO:0000313" key="2">
    <source>
        <dbReference type="Proteomes" id="UP001519295"/>
    </source>
</evidence>
<name>A0ABS4VX00_9PSEU</name>
<accession>A0ABS4VX00</accession>
<protein>
    <recommendedName>
        <fullName evidence="3">Protein phosphatase 2C-like protein</fullName>
    </recommendedName>
</protein>
<dbReference type="EMBL" id="JAGINU010000001">
    <property type="protein sequence ID" value="MBP2368433.1"/>
    <property type="molecule type" value="Genomic_DNA"/>
</dbReference>
<comment type="caution">
    <text evidence="1">The sequence shown here is derived from an EMBL/GenBank/DDBJ whole genome shotgun (WGS) entry which is preliminary data.</text>
</comment>
<dbReference type="SUPFAM" id="SSF81606">
    <property type="entry name" value="PP2C-like"/>
    <property type="match status" value="1"/>
</dbReference>
<reference evidence="1 2" key="1">
    <citation type="submission" date="2021-03" db="EMBL/GenBank/DDBJ databases">
        <title>Sequencing the genomes of 1000 actinobacteria strains.</title>
        <authorList>
            <person name="Klenk H.-P."/>
        </authorList>
    </citation>
    <scope>NUCLEOTIDE SEQUENCE [LARGE SCALE GENOMIC DNA]</scope>
    <source>
        <strain evidence="1 2">DSM 45256</strain>
    </source>
</reference>
<evidence type="ECO:0008006" key="3">
    <source>
        <dbReference type="Google" id="ProtNLM"/>
    </source>
</evidence>
<proteinExistence type="predicted"/>
<organism evidence="1 2">
    <name type="scientific">Pseudonocardia parietis</name>
    <dbReference type="NCBI Taxonomy" id="570936"/>
    <lineage>
        <taxon>Bacteria</taxon>
        <taxon>Bacillati</taxon>
        <taxon>Actinomycetota</taxon>
        <taxon>Actinomycetes</taxon>
        <taxon>Pseudonocardiales</taxon>
        <taxon>Pseudonocardiaceae</taxon>
        <taxon>Pseudonocardia</taxon>
    </lineage>
</organism>
<dbReference type="Proteomes" id="UP001519295">
    <property type="component" value="Unassembled WGS sequence"/>
</dbReference>